<proteinExistence type="inferred from homology"/>
<dbReference type="PANTHER" id="PTHR23511">
    <property type="entry name" value="SYNAPTIC VESICLE GLYCOPROTEIN 2"/>
    <property type="match status" value="1"/>
</dbReference>
<feature type="transmembrane region" description="Helical" evidence="8">
    <location>
        <begin position="118"/>
        <end position="138"/>
    </location>
</feature>
<name>A0A3Q0JJN7_DIACI</name>
<dbReference type="Proteomes" id="UP000079169">
    <property type="component" value="Unplaced"/>
</dbReference>
<dbReference type="KEGG" id="dci:108253839"/>
<dbReference type="PANTHER" id="PTHR23511:SF5">
    <property type="entry name" value="MAJOR FACILITATOR-TYPE TRANSPORTER HXNZ-RELATED"/>
    <property type="match status" value="1"/>
</dbReference>
<dbReference type="Pfam" id="PF00083">
    <property type="entry name" value="Sugar_tr"/>
    <property type="match status" value="1"/>
</dbReference>
<evidence type="ECO:0000256" key="6">
    <source>
        <dbReference type="ARBA" id="ARBA00023136"/>
    </source>
</evidence>
<evidence type="ECO:0000259" key="9">
    <source>
        <dbReference type="PROSITE" id="PS50850"/>
    </source>
</evidence>
<feature type="transmembrane region" description="Helical" evidence="8">
    <location>
        <begin position="522"/>
        <end position="540"/>
    </location>
</feature>
<protein>
    <submittedName>
        <fullName evidence="11">Synaptic vesicle 2-related protein-like</fullName>
    </submittedName>
</protein>
<evidence type="ECO:0000256" key="3">
    <source>
        <dbReference type="ARBA" id="ARBA00022448"/>
    </source>
</evidence>
<evidence type="ECO:0000256" key="4">
    <source>
        <dbReference type="ARBA" id="ARBA00022692"/>
    </source>
</evidence>
<evidence type="ECO:0000256" key="2">
    <source>
        <dbReference type="ARBA" id="ARBA00008335"/>
    </source>
</evidence>
<organism evidence="10 11">
    <name type="scientific">Diaphorina citri</name>
    <name type="common">Asian citrus psyllid</name>
    <dbReference type="NCBI Taxonomy" id="121845"/>
    <lineage>
        <taxon>Eukaryota</taxon>
        <taxon>Metazoa</taxon>
        <taxon>Ecdysozoa</taxon>
        <taxon>Arthropoda</taxon>
        <taxon>Hexapoda</taxon>
        <taxon>Insecta</taxon>
        <taxon>Pterygota</taxon>
        <taxon>Neoptera</taxon>
        <taxon>Paraneoptera</taxon>
        <taxon>Hemiptera</taxon>
        <taxon>Sternorrhyncha</taxon>
        <taxon>Psylloidea</taxon>
        <taxon>Psyllidae</taxon>
        <taxon>Diaphorininae</taxon>
        <taxon>Diaphorina</taxon>
    </lineage>
</organism>
<feature type="transmembrane region" description="Helical" evidence="8">
    <location>
        <begin position="497"/>
        <end position="515"/>
    </location>
</feature>
<evidence type="ECO:0000313" key="11">
    <source>
        <dbReference type="RefSeq" id="XP_026687358.1"/>
    </source>
</evidence>
<dbReference type="GO" id="GO:0016020">
    <property type="term" value="C:membrane"/>
    <property type="evidence" value="ECO:0007669"/>
    <property type="project" value="UniProtKB-SubCell"/>
</dbReference>
<feature type="transmembrane region" description="Helical" evidence="8">
    <location>
        <begin position="546"/>
        <end position="569"/>
    </location>
</feature>
<dbReference type="PaxDb" id="121845-A0A3Q0JJN7"/>
<dbReference type="SUPFAM" id="SSF103473">
    <property type="entry name" value="MFS general substrate transporter"/>
    <property type="match status" value="2"/>
</dbReference>
<keyword evidence="4 8" id="KW-0812">Transmembrane</keyword>
<evidence type="ECO:0000256" key="1">
    <source>
        <dbReference type="ARBA" id="ARBA00004141"/>
    </source>
</evidence>
<gene>
    <name evidence="11" type="primary">LOC108253839</name>
</gene>
<dbReference type="GO" id="GO:0022857">
    <property type="term" value="F:transmembrane transporter activity"/>
    <property type="evidence" value="ECO:0007669"/>
    <property type="project" value="InterPro"/>
</dbReference>
<dbReference type="GeneID" id="108253839"/>
<keyword evidence="10" id="KW-1185">Reference proteome</keyword>
<reference evidence="11" key="1">
    <citation type="submission" date="2025-08" db="UniProtKB">
        <authorList>
            <consortium name="RefSeq"/>
        </authorList>
    </citation>
    <scope>IDENTIFICATION</scope>
</reference>
<evidence type="ECO:0000256" key="8">
    <source>
        <dbReference type="SAM" id="Phobius"/>
    </source>
</evidence>
<keyword evidence="5 8" id="KW-1133">Transmembrane helix</keyword>
<feature type="transmembrane region" description="Helical" evidence="8">
    <location>
        <begin position="147"/>
        <end position="164"/>
    </location>
</feature>
<keyword evidence="6 8" id="KW-0472">Membrane</keyword>
<dbReference type="InterPro" id="IPR036259">
    <property type="entry name" value="MFS_trans_sf"/>
</dbReference>
<feature type="transmembrane region" description="Helical" evidence="8">
    <location>
        <begin position="351"/>
        <end position="370"/>
    </location>
</feature>
<dbReference type="STRING" id="121845.A0A3Q0JJN7"/>
<feature type="transmembrane region" description="Helical" evidence="8">
    <location>
        <begin position="613"/>
        <end position="632"/>
    </location>
</feature>
<dbReference type="AlphaFoldDB" id="A0A3Q0JJN7"/>
<sequence length="645" mass="70483">MSQILSVASRAVRGKSAASKYEDLDGPDKSSSDGGRRGSGGGENMMGQELEMNSVSIVPDDTFTVSQAVNAFGFGKFQAKLSLYTGLCWMADSMEMTILSILSPALHCDWQITRYQQALTTTIVFLGMMLSSTFWGYVSDRYGRKQALTLCAVLLFYYGILSSLAPSYTWMLFLRGLVGFAIGCVPQSEIQLVNSLFKVPQPDNQKAETCSTTPSKMTNGKVQKSIVKSRRRLAALTFLSNISLDGGSNTTNVNNKSKNKSESTCEEKSASLVACGTTGFNASTPELDTPSPHCSTGILSKFLEFDSLKHSIVTPFRERKPLFSFQCFWALGACFEVLLALIVMPTLGWKWLLALSTAPLLAFACICPWLPESARYHVASGQPEKALATLREIAADNGKPMLLGRLVVDDSMVGEHRGRVKDLLSVQLRTTSLLLWYIWTVCAFCYYGVVLMTTELFEASDTRCSESPIAAASGMFKPVDTCTADCRQLNTQDYMDLLWTTLAEFPGIFATIFVIEKFGRKRTMAVQFVIFTACVSFLFICTQSRAYLTVTLFVARGIIAGVFQAAYVYTPEVYPTPLRAVGVGTCSAMARLGAMITPYIAQVLLKSSLSIAMTVYGVAALSAALACACLPFETKGKEMKESMSR</sequence>
<feature type="region of interest" description="Disordered" evidence="7">
    <location>
        <begin position="15"/>
        <end position="45"/>
    </location>
</feature>
<evidence type="ECO:0000313" key="10">
    <source>
        <dbReference type="Proteomes" id="UP000079169"/>
    </source>
</evidence>
<feature type="transmembrane region" description="Helical" evidence="8">
    <location>
        <begin position="433"/>
        <end position="453"/>
    </location>
</feature>
<dbReference type="RefSeq" id="XP_026687358.1">
    <property type="nucleotide sequence ID" value="XM_026831557.1"/>
</dbReference>
<feature type="domain" description="Major facilitator superfamily (MFS) profile" evidence="9">
    <location>
        <begin position="81"/>
        <end position="635"/>
    </location>
</feature>
<dbReference type="Gene3D" id="1.20.1250.20">
    <property type="entry name" value="MFS general substrate transporter like domains"/>
    <property type="match status" value="2"/>
</dbReference>
<dbReference type="InterPro" id="IPR005828">
    <property type="entry name" value="MFS_sugar_transport-like"/>
</dbReference>
<dbReference type="PROSITE" id="PS50850">
    <property type="entry name" value="MFS"/>
    <property type="match status" value="1"/>
</dbReference>
<dbReference type="InterPro" id="IPR020846">
    <property type="entry name" value="MFS_dom"/>
</dbReference>
<feature type="transmembrane region" description="Helical" evidence="8">
    <location>
        <begin position="327"/>
        <end position="345"/>
    </location>
</feature>
<dbReference type="Pfam" id="PF07690">
    <property type="entry name" value="MFS_1"/>
    <property type="match status" value="2"/>
</dbReference>
<accession>A0A3Q0JJN7</accession>
<evidence type="ECO:0000256" key="5">
    <source>
        <dbReference type="ARBA" id="ARBA00022989"/>
    </source>
</evidence>
<feature type="compositionally biased region" description="Basic and acidic residues" evidence="7">
    <location>
        <begin position="20"/>
        <end position="36"/>
    </location>
</feature>
<comment type="subcellular location">
    <subcellularLocation>
        <location evidence="1">Membrane</location>
        <topology evidence="1">Multi-pass membrane protein</topology>
    </subcellularLocation>
</comment>
<keyword evidence="3" id="KW-0813">Transport</keyword>
<evidence type="ECO:0000256" key="7">
    <source>
        <dbReference type="SAM" id="MobiDB-lite"/>
    </source>
</evidence>
<dbReference type="InterPro" id="IPR011701">
    <property type="entry name" value="MFS"/>
</dbReference>
<comment type="similarity">
    <text evidence="2">Belongs to the major facilitator superfamily.</text>
</comment>